<dbReference type="Proteomes" id="UP000670947">
    <property type="component" value="Unassembled WGS sequence"/>
</dbReference>
<dbReference type="Pfam" id="PF01381">
    <property type="entry name" value="HTH_3"/>
    <property type="match status" value="1"/>
</dbReference>
<evidence type="ECO:0000313" key="4">
    <source>
        <dbReference type="Proteomes" id="UP000670947"/>
    </source>
</evidence>
<dbReference type="CDD" id="cd00093">
    <property type="entry name" value="HTH_XRE"/>
    <property type="match status" value="1"/>
</dbReference>
<reference evidence="3 4" key="1">
    <citation type="submission" date="2021-03" db="EMBL/GenBank/DDBJ databases">
        <title>Paenibacillus artemisicola MWE-103 whole genome sequence.</title>
        <authorList>
            <person name="Ham Y.J."/>
        </authorList>
    </citation>
    <scope>NUCLEOTIDE SEQUENCE [LARGE SCALE GENOMIC DNA]</scope>
    <source>
        <strain evidence="3 4">MWE-103</strain>
    </source>
</reference>
<gene>
    <name evidence="3" type="ORF">I8J29_31605</name>
</gene>
<proteinExistence type="predicted"/>
<keyword evidence="1" id="KW-0238">DNA-binding</keyword>
<evidence type="ECO:0000313" key="3">
    <source>
        <dbReference type="EMBL" id="MBO7748725.1"/>
    </source>
</evidence>
<name>A0ABS3WKB1_9BACL</name>
<dbReference type="SMART" id="SM00530">
    <property type="entry name" value="HTH_XRE"/>
    <property type="match status" value="1"/>
</dbReference>
<keyword evidence="4" id="KW-1185">Reference proteome</keyword>
<dbReference type="Gene3D" id="1.10.260.40">
    <property type="entry name" value="lambda repressor-like DNA-binding domains"/>
    <property type="match status" value="1"/>
</dbReference>
<dbReference type="PANTHER" id="PTHR46558:SF13">
    <property type="entry name" value="HTH-TYPE TRANSCRIPTIONAL REGULATOR IMMR"/>
    <property type="match status" value="1"/>
</dbReference>
<organism evidence="3 4">
    <name type="scientific">Paenibacillus artemisiicola</name>
    <dbReference type="NCBI Taxonomy" id="1172618"/>
    <lineage>
        <taxon>Bacteria</taxon>
        <taxon>Bacillati</taxon>
        <taxon>Bacillota</taxon>
        <taxon>Bacilli</taxon>
        <taxon>Bacillales</taxon>
        <taxon>Paenibacillaceae</taxon>
        <taxon>Paenibacillus</taxon>
    </lineage>
</organism>
<feature type="domain" description="HTH cro/C1-type" evidence="2">
    <location>
        <begin position="11"/>
        <end position="65"/>
    </location>
</feature>
<accession>A0ABS3WKB1</accession>
<dbReference type="SUPFAM" id="SSF47413">
    <property type="entry name" value="lambda repressor-like DNA-binding domains"/>
    <property type="match status" value="1"/>
</dbReference>
<evidence type="ECO:0000256" key="1">
    <source>
        <dbReference type="ARBA" id="ARBA00023125"/>
    </source>
</evidence>
<dbReference type="InterPro" id="IPR001387">
    <property type="entry name" value="Cro/C1-type_HTH"/>
</dbReference>
<protein>
    <submittedName>
        <fullName evidence="3">Helix-turn-helix transcriptional regulator</fullName>
    </submittedName>
</protein>
<dbReference type="PROSITE" id="PS50943">
    <property type="entry name" value="HTH_CROC1"/>
    <property type="match status" value="1"/>
</dbReference>
<sequence length="264" mass="29228">MFDMSKVGRNIADLRKRSGMSQMSLADRLSISYQAVSNWERGESMPDISKLPQLAHIFDVSIDEILDESMGTQLLKNVLNHTTRNYLQNQEVSLKDISEIAPLLSPEQVQEIVEQAEANLNIRNLMFVAPYVSEEFMNRRVKQLVIESIGAAEMLAIAPYISKDVLDECASKLFQLGGNGVAELAAIAPYMSQEVIDVCSQKLFSAGNGGAAELLAISTFMSKPAVDACAKEIIEREGKEVIVFLTSVMSENAINEYEKSILER</sequence>
<dbReference type="PANTHER" id="PTHR46558">
    <property type="entry name" value="TRACRIPTIONAL REGULATORY PROTEIN-RELATED-RELATED"/>
    <property type="match status" value="1"/>
</dbReference>
<dbReference type="InterPro" id="IPR010982">
    <property type="entry name" value="Lambda_DNA-bd_dom_sf"/>
</dbReference>
<dbReference type="EMBL" id="JAGGDJ010000071">
    <property type="protein sequence ID" value="MBO7748725.1"/>
    <property type="molecule type" value="Genomic_DNA"/>
</dbReference>
<comment type="caution">
    <text evidence="3">The sequence shown here is derived from an EMBL/GenBank/DDBJ whole genome shotgun (WGS) entry which is preliminary data.</text>
</comment>
<evidence type="ECO:0000259" key="2">
    <source>
        <dbReference type="PROSITE" id="PS50943"/>
    </source>
</evidence>